<protein>
    <submittedName>
        <fullName evidence="7">mRNA</fullName>
    </submittedName>
</protein>
<sequence length="76" mass="8658">MFNKRLLCLVLFVALVATSVAHPKDVDIKSSKRAVSCLCNSQYGDYWFMRLGCPDGYDYYKHCQDIAGICCLKWKG</sequence>
<keyword evidence="6" id="KW-0732">Signal</keyword>
<evidence type="ECO:0000256" key="3">
    <source>
        <dbReference type="ARBA" id="ARBA00022525"/>
    </source>
</evidence>
<keyword evidence="3" id="KW-0964">Secreted</keyword>
<dbReference type="AlphaFoldDB" id="A0A4D8XK63"/>
<dbReference type="GO" id="GO:0008200">
    <property type="term" value="F:ion channel inhibitor activity"/>
    <property type="evidence" value="ECO:0007669"/>
    <property type="project" value="InterPro"/>
</dbReference>
<evidence type="ECO:0000256" key="4">
    <source>
        <dbReference type="ARBA" id="ARBA00022656"/>
    </source>
</evidence>
<evidence type="ECO:0000256" key="1">
    <source>
        <dbReference type="ARBA" id="ARBA00004613"/>
    </source>
</evidence>
<dbReference type="InterPro" id="IPR023355">
    <property type="entry name" value="Myo_ane_neurotoxin_sf"/>
</dbReference>
<dbReference type="GO" id="GO:0090729">
    <property type="term" value="F:toxin activity"/>
    <property type="evidence" value="ECO:0007669"/>
    <property type="project" value="UniProtKB-KW"/>
</dbReference>
<organism evidence="7">
    <name type="scientific">Oulactis sp.</name>
    <name type="common">Sea anemone</name>
    <dbReference type="NCBI Taxonomy" id="2093647"/>
    <lineage>
        <taxon>Eukaryota</taxon>
        <taxon>Metazoa</taxon>
        <taxon>Cnidaria</taxon>
        <taxon>Anthozoa</taxon>
        <taxon>Hexacorallia</taxon>
        <taxon>Actiniaria</taxon>
        <taxon>Actiniidae</taxon>
        <taxon>Oulactis</taxon>
    </lineage>
</organism>
<dbReference type="Gene3D" id="2.20.20.10">
    <property type="entry name" value="Anthopleurin-A"/>
    <property type="match status" value="1"/>
</dbReference>
<dbReference type="GO" id="GO:0005576">
    <property type="term" value="C:extracellular region"/>
    <property type="evidence" value="ECO:0007669"/>
    <property type="project" value="UniProtKB-SubCell"/>
</dbReference>
<gene>
    <name evidence="7" type="primary">U-AITX-Oulsp20</name>
</gene>
<accession>A0A4D8XK63</accession>
<comment type="similarity">
    <text evidence="2">Belongs to the sea anemone type 3 (BDS) potassium channel toxin family.</text>
</comment>
<evidence type="ECO:0000313" key="7">
    <source>
        <dbReference type="EMBL" id="SZA20431.1"/>
    </source>
</evidence>
<feature type="signal peptide" evidence="6">
    <location>
        <begin position="1"/>
        <end position="21"/>
    </location>
</feature>
<name>A0A4D8XK63_OULSP</name>
<feature type="chain" id="PRO_5020031545" evidence="6">
    <location>
        <begin position="22"/>
        <end position="76"/>
    </location>
</feature>
<keyword evidence="5" id="KW-1015">Disulfide bond</keyword>
<dbReference type="GO" id="GO:0042151">
    <property type="term" value="C:nematocyst"/>
    <property type="evidence" value="ECO:0007669"/>
    <property type="project" value="InterPro"/>
</dbReference>
<proteinExistence type="evidence at transcript level"/>
<comment type="subcellular location">
    <subcellularLocation>
        <location evidence="1">Secreted</location>
    </subcellularLocation>
</comment>
<reference evidence="7" key="1">
    <citation type="submission" date="2018-09" db="EMBL/GenBank/DDBJ databases">
        <authorList>
            <person name="Mitchell L M."/>
        </authorList>
    </citation>
    <scope>NUCLEOTIDE SEQUENCE</scope>
    <source>
        <tissue evidence="7">Tentacles</tissue>
    </source>
</reference>
<evidence type="ECO:0000256" key="5">
    <source>
        <dbReference type="ARBA" id="ARBA00023157"/>
    </source>
</evidence>
<dbReference type="EMBL" id="LS998003">
    <property type="protein sequence ID" value="SZA20431.1"/>
    <property type="molecule type" value="mRNA"/>
</dbReference>
<evidence type="ECO:0000256" key="2">
    <source>
        <dbReference type="ARBA" id="ARBA00007488"/>
    </source>
</evidence>
<keyword evidence="4" id="KW-0800">Toxin</keyword>
<evidence type="ECO:0000256" key="6">
    <source>
        <dbReference type="SAM" id="SignalP"/>
    </source>
</evidence>
<dbReference type="SUPFAM" id="SSF57392">
    <property type="entry name" value="Defensin-like"/>
    <property type="match status" value="1"/>
</dbReference>
<dbReference type="InterPro" id="IPR012414">
    <property type="entry name" value="BDS_K_chnl_tox"/>
</dbReference>
<dbReference type="Pfam" id="PF07936">
    <property type="entry name" value="Defensin_4"/>
    <property type="match status" value="1"/>
</dbReference>